<dbReference type="InterPro" id="IPR028971">
    <property type="entry name" value="NAD-GDH_cat"/>
</dbReference>
<evidence type="ECO:0000259" key="2">
    <source>
        <dbReference type="Pfam" id="PF21074"/>
    </source>
</evidence>
<proteinExistence type="predicted"/>
<feature type="domain" description="NAD-glutamate dehydrogenase N-terminal ACT1" evidence="3">
    <location>
        <begin position="36"/>
        <end position="182"/>
    </location>
</feature>
<dbReference type="EMBL" id="DVLP01000224">
    <property type="protein sequence ID" value="HIT75396.1"/>
    <property type="molecule type" value="Genomic_DNA"/>
</dbReference>
<dbReference type="InterPro" id="IPR049056">
    <property type="entry name" value="NAD_Glu_DH_HM3"/>
</dbReference>
<dbReference type="GO" id="GO:0004352">
    <property type="term" value="F:glutamate dehydrogenase (NAD+) activity"/>
    <property type="evidence" value="ECO:0007669"/>
    <property type="project" value="InterPro"/>
</dbReference>
<gene>
    <name evidence="6" type="ORF">IAA98_07420</name>
</gene>
<dbReference type="InterPro" id="IPR024727">
    <property type="entry name" value="NAD_Glu_DH_N_ACT1"/>
</dbReference>
<reference evidence="6" key="2">
    <citation type="journal article" date="2021" name="PeerJ">
        <title>Extensive microbial diversity within the chicken gut microbiome revealed by metagenomics and culture.</title>
        <authorList>
            <person name="Gilroy R."/>
            <person name="Ravi A."/>
            <person name="Getino M."/>
            <person name="Pursley I."/>
            <person name="Horton D.L."/>
            <person name="Alikhan N.F."/>
            <person name="Baker D."/>
            <person name="Gharbi K."/>
            <person name="Hall N."/>
            <person name="Watson M."/>
            <person name="Adriaenssens E.M."/>
            <person name="Foster-Nyarko E."/>
            <person name="Jarju S."/>
            <person name="Secka A."/>
            <person name="Antonio M."/>
            <person name="Oren A."/>
            <person name="Chaudhuri R.R."/>
            <person name="La Ragione R."/>
            <person name="Hildebrand F."/>
            <person name="Pallen M.J."/>
        </authorList>
    </citation>
    <scope>NUCLEOTIDE SEQUENCE</scope>
    <source>
        <strain evidence="6">ChiGjej1B1-24693</strain>
    </source>
</reference>
<dbReference type="InterPro" id="IPR007780">
    <property type="entry name" value="NAD_Glu_DH_bac"/>
</dbReference>
<dbReference type="PIRSF" id="PIRSF036761">
    <property type="entry name" value="GDH_Mll4104"/>
    <property type="match status" value="1"/>
</dbReference>
<dbReference type="GO" id="GO:0004069">
    <property type="term" value="F:L-aspartate:2-oxoglutarate aminotransferase activity"/>
    <property type="evidence" value="ECO:0007669"/>
    <property type="project" value="InterPro"/>
</dbReference>
<dbReference type="Pfam" id="PF21077">
    <property type="entry name" value="GDH_ACT3"/>
    <property type="match status" value="1"/>
</dbReference>
<dbReference type="Pfam" id="PF21079">
    <property type="entry name" value="GDH_HM2"/>
    <property type="match status" value="1"/>
</dbReference>
<dbReference type="InterPro" id="IPR049062">
    <property type="entry name" value="NAD_Glu_DH_ACT2"/>
</dbReference>
<dbReference type="Pfam" id="PF05088">
    <property type="entry name" value="Bac_GDH_CD"/>
    <property type="match status" value="1"/>
</dbReference>
<dbReference type="Gene3D" id="3.40.50.720">
    <property type="entry name" value="NAD(P)-binding Rossmann-like Domain"/>
    <property type="match status" value="1"/>
</dbReference>
<evidence type="ECO:0000259" key="3">
    <source>
        <dbReference type="Pfam" id="PF21075"/>
    </source>
</evidence>
<name>A0A9D1GXN6_9ACTN</name>
<evidence type="ECO:0000313" key="6">
    <source>
        <dbReference type="EMBL" id="HIT75396.1"/>
    </source>
</evidence>
<dbReference type="InterPro" id="IPR049064">
    <property type="entry name" value="NAD_Glu_DH_ACT3"/>
</dbReference>
<dbReference type="Pfam" id="PF21076">
    <property type="entry name" value="GDH_ACT2"/>
    <property type="match status" value="1"/>
</dbReference>
<reference evidence="6" key="1">
    <citation type="submission" date="2020-10" db="EMBL/GenBank/DDBJ databases">
        <authorList>
            <person name="Gilroy R."/>
        </authorList>
    </citation>
    <scope>NUCLEOTIDE SEQUENCE</scope>
    <source>
        <strain evidence="6">ChiGjej1B1-24693</strain>
    </source>
</reference>
<dbReference type="InterPro" id="IPR048381">
    <property type="entry name" value="GDH_C"/>
</dbReference>
<evidence type="ECO:0000259" key="1">
    <source>
        <dbReference type="Pfam" id="PF05088"/>
    </source>
</evidence>
<dbReference type="Pfam" id="PF21073">
    <property type="entry name" value="GDH_HM1"/>
    <property type="match status" value="1"/>
</dbReference>
<dbReference type="PANTHER" id="PTHR43403:SF1">
    <property type="entry name" value="NAD-SPECIFIC GLUTAMATE DEHYDROGENASE"/>
    <property type="match status" value="1"/>
</dbReference>
<sequence length="1599" mass="175958">MSVVDEDKATKLSRIAHLGADLAARIGAGPDQGEEFLAHYFRHVDAEEVVARPDSELLGIVGAHYTAALTRPDATSHVSVFTPRTAEHGWSVHGATVVHLVTDDKPFLVDTAVMEITRQGWSVGEIYHPQFVVARDVSGALQRVLHTAEAEGDPAAVEESWIHIEILPGTASGSLAELESGLHRVLRDVDEVVADWDKMRRRATELAETLDGEDRVFLSWLAEDNFTFLGYRHYLVNDTATGYQPDPGTGLGILRSDSDPEDSFQAWDPEATLAQRLVVTEDNFRSTVHRDAYVDHVAVRTFDEQGRLTGEHRILGLFGASAYNESVFRLPLLRVKAQQVLAASGYSRASHGDQTLRLALDAFPRDELFQTEVDELVETVERIARLNDRRQVRLLARRDSFGRFWSCLVFLPRDRYTTEVRSRIQTVLAELAGGQHPDGAPTADWTVQVGESVLARLHVVVRAPRGREVPGLDVAAAEEAITRATRTWTDDFADELARREADTGFIRLAASLPEGYKEDFSAHQALLDLSALADTPASEPGRPATIRLALYAPEVERDQADLRLKVFCRDATLSLSQVLPHLSALGVDVIDERPYDLTESWGQCHIYDFGLRVPAGRDTVATDWTPAARERFMDAFQASWTGAAEPDEFQALVTAAAMAWEQAAVLRAFGRYLRQVRLPYSQTYIASALRANPDLAARLVELFEVTFDPSRGLDAAERDSRSDGLADELVALLRDVASLDHDRIIRTYLRVIRAVVRTNAYLSGHQAWSFKLLPQRISGIPEPRPAYEIFVYSPRVEGVHLRFGAVARGGLRWSDRSEDYRTEVLGLVKAQMVKNSVIVPTGAKGGFVAKSLPDPSDREAWMAEGIACYRIFISSLLEITDTMVDGQAVGPAGVIRLDGDDPYLVVAADKGTASFSDIANELAIERDFWMGDAFASGGSAGYDHKGMGITARGAWVSVQRHFRELGIDCQQQDFTAVGIGDMSGDVFGNGMLRSRHTRLVAAFDHRHIFIDPDPDAATGFAERQRLFDLPRSSWADYDTTLISEGGGVFDRRVKSIPVTAQIREALGIDDEVSELAPAELIRAVLTAPVDLLWNGGIGTYVKARTESDSQVGDRSNDPVRVDGADLRVRCVGEGGNLGFTQRGRIEYARAGGLINTDFIDNSAGVDTSDHEVNIKVLLAPQVRAGALGLPERDALLESMTDEVAELVLQHNYDQNLALANAAAQSASMAGVHEEWMRQLEQSAHLNRALEDLPLTEEFAQRRATNAGLTSPELAVLLSYTKIRLAEQVLDSDLPDDPWLADRLVHYFPAPLQQRWTEAMGEHPLHREIITTGVVSDFVNRAGITCQYRIGAETGASPTDVIRAHLVAREVVGADELDRQLVELDHRIPSQAQTRMRLEVRTLVERATRWFAANLSAPIDIAAAVDEFAEGTARVIEQLPQLLAGDLAEAHIERRDDLVALGTPADLASRIALLPETFPALVICRIAKETGVEVDRVAENLFEVTDLLGLDEVLRSIIRLPRADWWDRMARAALRDDLHAVRATLTRQALLIDGGLPAWQGAHAEQLASVGEQLDDLGGAEGADLARMSVALRIVRSLVA</sequence>
<dbReference type="Pfam" id="PF21075">
    <property type="entry name" value="GDH_ACT1"/>
    <property type="match status" value="1"/>
</dbReference>
<dbReference type="SUPFAM" id="SSF53223">
    <property type="entry name" value="Aminoacid dehydrogenase-like, N-terminal domain"/>
    <property type="match status" value="1"/>
</dbReference>
<evidence type="ECO:0000313" key="7">
    <source>
        <dbReference type="Proteomes" id="UP000886842"/>
    </source>
</evidence>
<dbReference type="InterPro" id="IPR049059">
    <property type="entry name" value="NAD_Glu_DH_HM1"/>
</dbReference>
<feature type="domain" description="NAD-glutamate dehydrogenase ACT2" evidence="4">
    <location>
        <begin position="393"/>
        <end position="489"/>
    </location>
</feature>
<protein>
    <submittedName>
        <fullName evidence="6">NAD-glutamate dehydrogenase</fullName>
    </submittedName>
</protein>
<organism evidence="6 7">
    <name type="scientific">Candidatus Avipropionibacterium avicola</name>
    <dbReference type="NCBI Taxonomy" id="2840701"/>
    <lineage>
        <taxon>Bacteria</taxon>
        <taxon>Bacillati</taxon>
        <taxon>Actinomycetota</taxon>
        <taxon>Actinomycetes</taxon>
        <taxon>Propionibacteriales</taxon>
        <taxon>Propionibacteriaceae</taxon>
        <taxon>Propionibacteriaceae incertae sedis</taxon>
        <taxon>Candidatus Avipropionibacterium</taxon>
    </lineage>
</organism>
<evidence type="ECO:0000259" key="5">
    <source>
        <dbReference type="Pfam" id="PF21077"/>
    </source>
</evidence>
<dbReference type="GO" id="GO:0006538">
    <property type="term" value="P:L-glutamate catabolic process"/>
    <property type="evidence" value="ECO:0007669"/>
    <property type="project" value="InterPro"/>
</dbReference>
<dbReference type="Proteomes" id="UP000886842">
    <property type="component" value="Unassembled WGS sequence"/>
</dbReference>
<dbReference type="Pfam" id="PF21078">
    <property type="entry name" value="GDH_HM3"/>
    <property type="match status" value="1"/>
</dbReference>
<comment type="caution">
    <text evidence="6">The sequence shown here is derived from an EMBL/GenBank/DDBJ whole genome shotgun (WGS) entry which is preliminary data.</text>
</comment>
<evidence type="ECO:0000259" key="4">
    <source>
        <dbReference type="Pfam" id="PF21076"/>
    </source>
</evidence>
<feature type="domain" description="NAD-glutamate dehydrogenase catalytic" evidence="1">
    <location>
        <begin position="730"/>
        <end position="1220"/>
    </location>
</feature>
<dbReference type="PANTHER" id="PTHR43403">
    <property type="entry name" value="NAD-SPECIFIC GLUTAMATE DEHYDROGENASE"/>
    <property type="match status" value="1"/>
</dbReference>
<feature type="domain" description="NAD-specific glutamate dehydrogenase C-terminal" evidence="2">
    <location>
        <begin position="1266"/>
        <end position="1595"/>
    </location>
</feature>
<dbReference type="InterPro" id="IPR049058">
    <property type="entry name" value="NAD_Glu_DH_HM2"/>
</dbReference>
<dbReference type="Pfam" id="PF21074">
    <property type="entry name" value="GDH_C"/>
    <property type="match status" value="1"/>
</dbReference>
<accession>A0A9D1GXN6</accession>
<dbReference type="SUPFAM" id="SSF51735">
    <property type="entry name" value="NAD(P)-binding Rossmann-fold domains"/>
    <property type="match status" value="1"/>
</dbReference>
<dbReference type="InterPro" id="IPR046346">
    <property type="entry name" value="Aminoacid_DH-like_N_sf"/>
</dbReference>
<feature type="domain" description="NAD-glutamate dehydrogenase ACT3" evidence="5">
    <location>
        <begin position="546"/>
        <end position="618"/>
    </location>
</feature>
<dbReference type="InterPro" id="IPR036291">
    <property type="entry name" value="NAD(P)-bd_dom_sf"/>
</dbReference>